<comment type="caution">
    <text evidence="2">The sequence shown here is derived from an EMBL/GenBank/DDBJ whole genome shotgun (WGS) entry which is preliminary data.</text>
</comment>
<evidence type="ECO:0000313" key="2">
    <source>
        <dbReference type="EMBL" id="KAL0566233.1"/>
    </source>
</evidence>
<organism evidence="2 3">
    <name type="scientific">Marasmius crinis-equi</name>
    <dbReference type="NCBI Taxonomy" id="585013"/>
    <lineage>
        <taxon>Eukaryota</taxon>
        <taxon>Fungi</taxon>
        <taxon>Dikarya</taxon>
        <taxon>Basidiomycota</taxon>
        <taxon>Agaricomycotina</taxon>
        <taxon>Agaricomycetes</taxon>
        <taxon>Agaricomycetidae</taxon>
        <taxon>Agaricales</taxon>
        <taxon>Marasmiineae</taxon>
        <taxon>Marasmiaceae</taxon>
        <taxon>Marasmius</taxon>
    </lineage>
</organism>
<dbReference type="EMBL" id="JBAHYK010001964">
    <property type="protein sequence ID" value="KAL0566233.1"/>
    <property type="molecule type" value="Genomic_DNA"/>
</dbReference>
<name>A0ABR3ETI5_9AGAR</name>
<feature type="compositionally biased region" description="Polar residues" evidence="1">
    <location>
        <begin position="54"/>
        <end position="68"/>
    </location>
</feature>
<protein>
    <submittedName>
        <fullName evidence="2">Uncharacterized protein</fullName>
    </submittedName>
</protein>
<reference evidence="2 3" key="1">
    <citation type="submission" date="2024-02" db="EMBL/GenBank/DDBJ databases">
        <title>A draft genome for the cacao thread blight pathogen Marasmius crinis-equi.</title>
        <authorList>
            <person name="Cohen S.P."/>
            <person name="Baruah I.K."/>
            <person name="Amoako-Attah I."/>
            <person name="Bukari Y."/>
            <person name="Meinhardt L.W."/>
            <person name="Bailey B.A."/>
        </authorList>
    </citation>
    <scope>NUCLEOTIDE SEQUENCE [LARGE SCALE GENOMIC DNA]</scope>
    <source>
        <strain evidence="2 3">GH-76</strain>
    </source>
</reference>
<evidence type="ECO:0000256" key="1">
    <source>
        <dbReference type="SAM" id="MobiDB-lite"/>
    </source>
</evidence>
<feature type="region of interest" description="Disordered" evidence="1">
    <location>
        <begin position="1"/>
        <end position="69"/>
    </location>
</feature>
<evidence type="ECO:0000313" key="3">
    <source>
        <dbReference type="Proteomes" id="UP001465976"/>
    </source>
</evidence>
<proteinExistence type="predicted"/>
<keyword evidence="3" id="KW-1185">Reference proteome</keyword>
<sequence>RSQNFDITPHPLPIPDLPKQGHSLGSQLPPAGTMQGKVRRMAAQTLGLPEIRPSRQQQESTQDDQNMRNPADNEILSQLNLMAQRIERLEAEQAPPDYVSFRG</sequence>
<dbReference type="Proteomes" id="UP001465976">
    <property type="component" value="Unassembled WGS sequence"/>
</dbReference>
<accession>A0ABR3ETI5</accession>
<gene>
    <name evidence="2" type="ORF">V5O48_015783</name>
</gene>
<feature type="non-terminal residue" evidence="2">
    <location>
        <position position="1"/>
    </location>
</feature>